<dbReference type="PANTHER" id="PTHR13789:SF309">
    <property type="entry name" value="PUTATIVE (AFU_ORTHOLOGUE AFUA_6G14510)-RELATED"/>
    <property type="match status" value="1"/>
</dbReference>
<dbReference type="STRING" id="494026.PGLA_20220"/>
<dbReference type="InterPro" id="IPR002938">
    <property type="entry name" value="FAD-bd"/>
</dbReference>
<dbReference type="Proteomes" id="UP000076967">
    <property type="component" value="Unassembled WGS sequence"/>
</dbReference>
<organism evidence="4 5">
    <name type="scientific">Paenibacillus glacialis</name>
    <dbReference type="NCBI Taxonomy" id="494026"/>
    <lineage>
        <taxon>Bacteria</taxon>
        <taxon>Bacillati</taxon>
        <taxon>Bacillota</taxon>
        <taxon>Bacilli</taxon>
        <taxon>Bacillales</taxon>
        <taxon>Paenibacillaceae</taxon>
        <taxon>Paenibacillus</taxon>
    </lineage>
</organism>
<dbReference type="EMBL" id="LVJH01000048">
    <property type="protein sequence ID" value="OAB38420.1"/>
    <property type="molecule type" value="Genomic_DNA"/>
</dbReference>
<keyword evidence="1" id="KW-0560">Oxidoreductase</keyword>
<dbReference type="OrthoDB" id="9766816at2"/>
<dbReference type="InterPro" id="IPR050493">
    <property type="entry name" value="FAD-dep_Monooxygenase_BioMet"/>
</dbReference>
<dbReference type="Pfam" id="PF01494">
    <property type="entry name" value="FAD_binding_3"/>
    <property type="match status" value="1"/>
</dbReference>
<dbReference type="GO" id="GO:0004497">
    <property type="term" value="F:monooxygenase activity"/>
    <property type="evidence" value="ECO:0007669"/>
    <property type="project" value="UniProtKB-KW"/>
</dbReference>
<evidence type="ECO:0000313" key="4">
    <source>
        <dbReference type="EMBL" id="OAB38420.1"/>
    </source>
</evidence>
<keyword evidence="2" id="KW-0503">Monooxygenase</keyword>
<protein>
    <recommendedName>
        <fullName evidence="3">FAD-binding domain-containing protein</fullName>
    </recommendedName>
</protein>
<dbReference type="Gene3D" id="3.50.50.60">
    <property type="entry name" value="FAD/NAD(P)-binding domain"/>
    <property type="match status" value="1"/>
</dbReference>
<dbReference type="GO" id="GO:0071949">
    <property type="term" value="F:FAD binding"/>
    <property type="evidence" value="ECO:0007669"/>
    <property type="project" value="InterPro"/>
</dbReference>
<evidence type="ECO:0000313" key="5">
    <source>
        <dbReference type="Proteomes" id="UP000076967"/>
    </source>
</evidence>
<dbReference type="NCBIfam" id="NF005243">
    <property type="entry name" value="PRK06753.1"/>
    <property type="match status" value="1"/>
</dbReference>
<sequence length="388" mass="42643">MKVIVIGAGIGGLCVALALRKIGIHTTVFEKKSQVSIGGAALGIGANAVRALQLLGVGDEVLQAGKLLHSLQIMTDTGKQLSHTETSTISKKYGTDNVTILRSMLLEILLKALGTEHPIQCSKTCTRFEQQPSGVTVWFEDGSKEEGDLLIAADGISSVIRGELLPHAVPKYAGYTCWRSVVQIDPELLLGYDPNVFTESWGSNGRFGIVPLTNDHIYWFACLNAIQSDPQFNNFTVKNLQRRFQEYHNPIPQVLALSQNEQLLHHDIMYLPPLSRYSFGRIALLGDAAHATTPNMGQGAGQAIEDSVILAGHIKRSSNVLEALERYNHDRVKRTGKITTMSNRVGKLAQLEGRVAVSLRNAIFPLMPPILVEHQMDYLYRVNLDGRI</sequence>
<comment type="caution">
    <text evidence="4">The sequence shown here is derived from an EMBL/GenBank/DDBJ whole genome shotgun (WGS) entry which is preliminary data.</text>
</comment>
<feature type="domain" description="FAD-binding" evidence="3">
    <location>
        <begin position="2"/>
        <end position="339"/>
    </location>
</feature>
<reference evidence="4 5" key="1">
    <citation type="submission" date="2016-03" db="EMBL/GenBank/DDBJ databases">
        <title>Draft genome sequence of Paenibacillus glacialis DSM 22343.</title>
        <authorList>
            <person name="Shin S.-K."/>
            <person name="Yi H."/>
        </authorList>
    </citation>
    <scope>NUCLEOTIDE SEQUENCE [LARGE SCALE GENOMIC DNA]</scope>
    <source>
        <strain evidence="4 5">DSM 22343</strain>
    </source>
</reference>
<dbReference type="SUPFAM" id="SSF51905">
    <property type="entry name" value="FAD/NAD(P)-binding domain"/>
    <property type="match status" value="1"/>
</dbReference>
<dbReference type="AlphaFoldDB" id="A0A168HQA1"/>
<keyword evidence="5" id="KW-1185">Reference proteome</keyword>
<dbReference type="InterPro" id="IPR036188">
    <property type="entry name" value="FAD/NAD-bd_sf"/>
</dbReference>
<accession>A0A168HQA1</accession>
<dbReference type="RefSeq" id="WP_068536307.1">
    <property type="nucleotide sequence ID" value="NZ_LVJH01000048.1"/>
</dbReference>
<name>A0A168HQA1_9BACL</name>
<evidence type="ECO:0000256" key="2">
    <source>
        <dbReference type="ARBA" id="ARBA00023033"/>
    </source>
</evidence>
<dbReference type="PANTHER" id="PTHR13789">
    <property type="entry name" value="MONOOXYGENASE"/>
    <property type="match status" value="1"/>
</dbReference>
<proteinExistence type="predicted"/>
<dbReference type="PRINTS" id="PR00420">
    <property type="entry name" value="RNGMNOXGNASE"/>
</dbReference>
<evidence type="ECO:0000259" key="3">
    <source>
        <dbReference type="Pfam" id="PF01494"/>
    </source>
</evidence>
<evidence type="ECO:0000256" key="1">
    <source>
        <dbReference type="ARBA" id="ARBA00023002"/>
    </source>
</evidence>
<gene>
    <name evidence="4" type="ORF">PGLA_20220</name>
</gene>